<dbReference type="InterPro" id="IPR013785">
    <property type="entry name" value="Aldolase_TIM"/>
</dbReference>
<dbReference type="Proteomes" id="UP000602057">
    <property type="component" value="Unassembled WGS sequence"/>
</dbReference>
<evidence type="ECO:0000256" key="5">
    <source>
        <dbReference type="ARBA" id="ARBA00023295"/>
    </source>
</evidence>
<sequence>MIMKYQIATLFLLILVIQQSYCQTFEVESPDKKIKLSVNVAQNISWSVTLNKNLVIKNAIAGMDFSTGADFGNNSSVKKHTIKEFSTIIHPVVPHKDSEINDEYNELSIEFKSNYELKFRAYNDGVAYRFVDQVNKNRNIISEHFSLTFPEGTRSYFPQEASMYSHNERVYLDKALTEIKSDEFCSLPVMFSTSNAKVLYTETALHDYPGMFIKGTENSTVEAIFPKYVIEAIDTKNKYADRSQEITKEANYIAQTSGNRAYPWRVFIISDDDKTFVESNLTFQLSKPSVLKNTSWIKPGKVAWDWYNDNNVYGVDFKSGLNTATYKYFIDFAAANGIEYVILDEGWTKSTTEILDFNPNMDIPKLIQYGKEKGVELILWVLWKPLDANLDEILETYKTWGVKGIKVDYMQRNDQYMVNSYERIAKKCAELKLLVDFHGSFKPSGLRRTYPNVINYEGVKGGENNKMNTYVTPEHNVTIPFIRMAAGPMDYTPGAMVNKHKKDFSVSFKHPMSQGTRAHQVAMYVVYEAPLQMLCDSPSRYYEEQETLDFITKIPTVWDETTVLKGVVGDYIAIARRKDNKWYIGAMTDWNSRDLELDLSFLKEGNFKMEIYKDGVNAEKFAEDYTIQNLEVNKNSKIEINMAPGGGWSAIISEIQKS</sequence>
<dbReference type="PANTHER" id="PTHR35803">
    <property type="entry name" value="GLUCAN 1,4-ALPHA-GLUCOSIDASE SUSB-RELATED"/>
    <property type="match status" value="1"/>
</dbReference>
<evidence type="ECO:0000256" key="1">
    <source>
        <dbReference type="ARBA" id="ARBA00001913"/>
    </source>
</evidence>
<evidence type="ECO:0000259" key="9">
    <source>
        <dbReference type="Pfam" id="PF14509"/>
    </source>
</evidence>
<dbReference type="InterPro" id="IPR017853">
    <property type="entry name" value="GH"/>
</dbReference>
<feature type="domain" description="Glycosyl-hydrolase 97 C-terminal oligomerisation" evidence="9">
    <location>
        <begin position="557"/>
        <end position="652"/>
    </location>
</feature>
<accession>A0A8J6UG53</accession>
<evidence type="ECO:0000259" key="8">
    <source>
        <dbReference type="Pfam" id="PF14508"/>
    </source>
</evidence>
<evidence type="ECO:0000256" key="6">
    <source>
        <dbReference type="SAM" id="SignalP"/>
    </source>
</evidence>
<dbReference type="InterPro" id="IPR029483">
    <property type="entry name" value="GH97_C"/>
</dbReference>
<keyword evidence="3 10" id="KW-0378">Hydrolase</keyword>
<dbReference type="GO" id="GO:0016798">
    <property type="term" value="F:hydrolase activity, acting on glycosyl bonds"/>
    <property type="evidence" value="ECO:0007669"/>
    <property type="project" value="UniProtKB-KW"/>
</dbReference>
<proteinExistence type="predicted"/>
<comment type="cofactor">
    <cofactor evidence="1">
        <name>Ca(2+)</name>
        <dbReference type="ChEBI" id="CHEBI:29108"/>
    </cofactor>
</comment>
<evidence type="ECO:0000259" key="7">
    <source>
        <dbReference type="Pfam" id="PF10566"/>
    </source>
</evidence>
<feature type="domain" description="Glycosyl-hydrolase 97 N-terminal" evidence="8">
    <location>
        <begin position="27"/>
        <end position="288"/>
    </location>
</feature>
<dbReference type="InterPro" id="IPR019563">
    <property type="entry name" value="GH97_catalytic"/>
</dbReference>
<dbReference type="Pfam" id="PF10566">
    <property type="entry name" value="Glyco_hydro_97"/>
    <property type="match status" value="1"/>
</dbReference>
<keyword evidence="5" id="KW-0326">Glycosidase</keyword>
<gene>
    <name evidence="10" type="ORF">ICJ84_04910</name>
</gene>
<keyword evidence="6" id="KW-0732">Signal</keyword>
<protein>
    <submittedName>
        <fullName evidence="10">Glycoside hydrolase family 97 protein</fullName>
    </submittedName>
</protein>
<feature type="chain" id="PRO_5035256914" evidence="6">
    <location>
        <begin position="23"/>
        <end position="658"/>
    </location>
</feature>
<dbReference type="SUPFAM" id="SSF51445">
    <property type="entry name" value="(Trans)glycosidases"/>
    <property type="match status" value="1"/>
</dbReference>
<feature type="signal peptide" evidence="6">
    <location>
        <begin position="1"/>
        <end position="22"/>
    </location>
</feature>
<keyword evidence="4" id="KW-0106">Calcium</keyword>
<dbReference type="Pfam" id="PF14508">
    <property type="entry name" value="GH97_N"/>
    <property type="match status" value="1"/>
</dbReference>
<dbReference type="Gene3D" id="2.60.40.1180">
    <property type="entry name" value="Golgi alpha-mannosidase II"/>
    <property type="match status" value="1"/>
</dbReference>
<dbReference type="InterPro" id="IPR052720">
    <property type="entry name" value="Glycosyl_hydrolase_97"/>
</dbReference>
<dbReference type="InterPro" id="IPR014718">
    <property type="entry name" value="GH-type_carb-bd"/>
</dbReference>
<reference evidence="10" key="2">
    <citation type="submission" date="2020-09" db="EMBL/GenBank/DDBJ databases">
        <authorList>
            <person name="Wu Z."/>
        </authorList>
    </citation>
    <scope>NUCLEOTIDE SEQUENCE</scope>
    <source>
        <strain evidence="10">SC17</strain>
    </source>
</reference>
<dbReference type="Gene3D" id="2.70.98.10">
    <property type="match status" value="1"/>
</dbReference>
<name>A0A8J6UG53_9FLAO</name>
<reference evidence="10" key="1">
    <citation type="journal article" date="2013" name="Int. J. Syst. Evol. Microbiol.">
        <title>Aestuariibaculum suncheonense gen. nov., sp. nov., a marine bacterium of the family Flavobacteriaceae isolated from a tidal flat and emended descriptions of the genera Gaetbulibacter and Tamlana.</title>
        <authorList>
            <person name="Jeong S.H."/>
            <person name="Park M.S."/>
            <person name="Jin H.M."/>
            <person name="Lee K."/>
            <person name="Park W."/>
            <person name="Jeon C.O."/>
        </authorList>
    </citation>
    <scope>NUCLEOTIDE SEQUENCE</scope>
    <source>
        <strain evidence="10">SC17</strain>
    </source>
</reference>
<evidence type="ECO:0000313" key="10">
    <source>
        <dbReference type="EMBL" id="MBD0834764.1"/>
    </source>
</evidence>
<dbReference type="InterPro" id="IPR029486">
    <property type="entry name" value="GH97_N"/>
</dbReference>
<dbReference type="Pfam" id="PF14509">
    <property type="entry name" value="GH97_C"/>
    <property type="match status" value="1"/>
</dbReference>
<comment type="subunit">
    <text evidence="2">Monomer.</text>
</comment>
<feature type="domain" description="Glycosyl-hydrolase 97 catalytic" evidence="7">
    <location>
        <begin position="306"/>
        <end position="459"/>
    </location>
</feature>
<evidence type="ECO:0000256" key="2">
    <source>
        <dbReference type="ARBA" id="ARBA00011245"/>
    </source>
</evidence>
<dbReference type="AlphaFoldDB" id="A0A8J6UG53"/>
<dbReference type="GO" id="GO:0030246">
    <property type="term" value="F:carbohydrate binding"/>
    <property type="evidence" value="ECO:0007669"/>
    <property type="project" value="InterPro"/>
</dbReference>
<keyword evidence="11" id="KW-1185">Reference proteome</keyword>
<organism evidence="10 11">
    <name type="scientific">Aestuariibaculum suncheonense</name>
    <dbReference type="NCBI Taxonomy" id="1028745"/>
    <lineage>
        <taxon>Bacteria</taxon>
        <taxon>Pseudomonadati</taxon>
        <taxon>Bacteroidota</taxon>
        <taxon>Flavobacteriia</taxon>
        <taxon>Flavobacteriales</taxon>
        <taxon>Flavobacteriaceae</taxon>
    </lineage>
</organism>
<evidence type="ECO:0000256" key="3">
    <source>
        <dbReference type="ARBA" id="ARBA00022801"/>
    </source>
</evidence>
<dbReference type="Gene3D" id="3.20.20.70">
    <property type="entry name" value="Aldolase class I"/>
    <property type="match status" value="1"/>
</dbReference>
<comment type="caution">
    <text evidence="10">The sequence shown here is derived from an EMBL/GenBank/DDBJ whole genome shotgun (WGS) entry which is preliminary data.</text>
</comment>
<evidence type="ECO:0000313" key="11">
    <source>
        <dbReference type="Proteomes" id="UP000602057"/>
    </source>
</evidence>
<evidence type="ECO:0000256" key="4">
    <source>
        <dbReference type="ARBA" id="ARBA00022837"/>
    </source>
</evidence>
<dbReference type="EMBL" id="JACVXC010000001">
    <property type="protein sequence ID" value="MBD0834764.1"/>
    <property type="molecule type" value="Genomic_DNA"/>
</dbReference>
<dbReference type="PANTHER" id="PTHR35803:SF2">
    <property type="entry name" value="RETAINING ALPHA-GALACTOSIDASE"/>
    <property type="match status" value="1"/>
</dbReference>
<dbReference type="InterPro" id="IPR013780">
    <property type="entry name" value="Glyco_hydro_b"/>
</dbReference>